<dbReference type="Proteomes" id="UP000499080">
    <property type="component" value="Unassembled WGS sequence"/>
</dbReference>
<feature type="region of interest" description="Disordered" evidence="1">
    <location>
        <begin position="402"/>
        <end position="436"/>
    </location>
</feature>
<feature type="compositionally biased region" description="Basic residues" evidence="1">
    <location>
        <begin position="199"/>
        <end position="218"/>
    </location>
</feature>
<sequence length="476" mass="51439">MATTLGTENNATPQVNPNVVPPKSKGGRMSLARQKEKKDITEHMVANVTSANFVTKFGVPATVVPPTAPPPLSLPTVVSKIPWTAQTKDFPDESDHDTSVENCPIDTPVTVPVQGPTTHLAVPGPSSVSLSSGLDEDTMRSDTSSNEATDSSKFYETEGTPQVWKKLTFKYFMKEKSKSQRSDMPPQEVQPMEQDVGSGRRKRSAGKKGKPHQQKLRKGTVSGKDANAKPTDSSHVFGGVAVPPQFWKTVPLIYAPDTPEIGQAKRIVYQGEVPSSPEILLAPVAPLSCQQELRNILADFVIPEELATRLTSLMTKVDLILSQNVRFQTDLASQVRSLQESVSTIQARMAAPPVVPPLSFAEKFSGLKPIFTPLPQQTDPVPVAGPSRAVEQPWTVVTAKRKAPVTQEPVQPKKAAVLPPPLPNPQARPVRLPPRPSLPTVVVKPIGEETQTSANLKSMLEANIHPLALGVRVITC</sequence>
<gene>
    <name evidence="2" type="ORF">AVEN_7957_1</name>
</gene>
<name>A0A4Y2D1U4_ARAVE</name>
<feature type="compositionally biased region" description="Polar residues" evidence="1">
    <location>
        <begin position="1"/>
        <end position="17"/>
    </location>
</feature>
<dbReference type="AlphaFoldDB" id="A0A4Y2D1U4"/>
<feature type="compositionally biased region" description="Pro residues" evidence="1">
    <location>
        <begin position="418"/>
        <end position="436"/>
    </location>
</feature>
<feature type="region of interest" description="Disordered" evidence="1">
    <location>
        <begin position="176"/>
        <end position="236"/>
    </location>
</feature>
<organism evidence="2 3">
    <name type="scientific">Araneus ventricosus</name>
    <name type="common">Orbweaver spider</name>
    <name type="synonym">Epeira ventricosa</name>
    <dbReference type="NCBI Taxonomy" id="182803"/>
    <lineage>
        <taxon>Eukaryota</taxon>
        <taxon>Metazoa</taxon>
        <taxon>Ecdysozoa</taxon>
        <taxon>Arthropoda</taxon>
        <taxon>Chelicerata</taxon>
        <taxon>Arachnida</taxon>
        <taxon>Araneae</taxon>
        <taxon>Araneomorphae</taxon>
        <taxon>Entelegynae</taxon>
        <taxon>Araneoidea</taxon>
        <taxon>Araneidae</taxon>
        <taxon>Araneus</taxon>
    </lineage>
</organism>
<evidence type="ECO:0000313" key="2">
    <source>
        <dbReference type="EMBL" id="GBM10690.1"/>
    </source>
</evidence>
<evidence type="ECO:0000313" key="3">
    <source>
        <dbReference type="Proteomes" id="UP000499080"/>
    </source>
</evidence>
<accession>A0A4Y2D1U4</accession>
<feature type="compositionally biased region" description="Polar residues" evidence="1">
    <location>
        <begin position="141"/>
        <end position="154"/>
    </location>
</feature>
<proteinExistence type="predicted"/>
<reference evidence="2 3" key="1">
    <citation type="journal article" date="2019" name="Sci. Rep.">
        <title>Orb-weaving spider Araneus ventricosus genome elucidates the spidroin gene catalogue.</title>
        <authorList>
            <person name="Kono N."/>
            <person name="Nakamura H."/>
            <person name="Ohtoshi R."/>
            <person name="Moran D.A.P."/>
            <person name="Shinohara A."/>
            <person name="Yoshida Y."/>
            <person name="Fujiwara M."/>
            <person name="Mori M."/>
            <person name="Tomita M."/>
            <person name="Arakawa K."/>
        </authorList>
    </citation>
    <scope>NUCLEOTIDE SEQUENCE [LARGE SCALE GENOMIC DNA]</scope>
</reference>
<protein>
    <submittedName>
        <fullName evidence="2">Uncharacterized protein</fullName>
    </submittedName>
</protein>
<dbReference type="EMBL" id="BGPR01000289">
    <property type="protein sequence ID" value="GBM10690.1"/>
    <property type="molecule type" value="Genomic_DNA"/>
</dbReference>
<comment type="caution">
    <text evidence="2">The sequence shown here is derived from an EMBL/GenBank/DDBJ whole genome shotgun (WGS) entry which is preliminary data.</text>
</comment>
<evidence type="ECO:0000256" key="1">
    <source>
        <dbReference type="SAM" id="MobiDB-lite"/>
    </source>
</evidence>
<feature type="region of interest" description="Disordered" evidence="1">
    <location>
        <begin position="114"/>
        <end position="154"/>
    </location>
</feature>
<feature type="compositionally biased region" description="Low complexity" evidence="1">
    <location>
        <begin position="114"/>
        <end position="133"/>
    </location>
</feature>
<feature type="region of interest" description="Disordered" evidence="1">
    <location>
        <begin position="1"/>
        <end position="29"/>
    </location>
</feature>
<keyword evidence="3" id="KW-1185">Reference proteome</keyword>